<dbReference type="PROSITE" id="PS50175">
    <property type="entry name" value="ASP_PROT_RETROV"/>
    <property type="match status" value="1"/>
</dbReference>
<dbReference type="InterPro" id="IPR021109">
    <property type="entry name" value="Peptidase_aspartic_dom_sf"/>
</dbReference>
<evidence type="ECO:0000313" key="4">
    <source>
        <dbReference type="Proteomes" id="UP001549921"/>
    </source>
</evidence>
<dbReference type="PANTHER" id="PTHR47331">
    <property type="entry name" value="PHD-TYPE DOMAIN-CONTAINING PROTEIN"/>
    <property type="match status" value="1"/>
</dbReference>
<dbReference type="Gene3D" id="2.40.70.10">
    <property type="entry name" value="Acid Proteases"/>
    <property type="match status" value="1"/>
</dbReference>
<comment type="caution">
    <text evidence="3">The sequence shown here is derived from an EMBL/GenBank/DDBJ whole genome shotgun (WGS) entry which is preliminary data.</text>
</comment>
<dbReference type="Proteomes" id="UP001549921">
    <property type="component" value="Unassembled WGS sequence"/>
</dbReference>
<protein>
    <recommendedName>
        <fullName evidence="2">Peptidase A2 domain-containing protein</fullName>
    </recommendedName>
</protein>
<feature type="domain" description="Peptidase A2" evidence="2">
    <location>
        <begin position="429"/>
        <end position="517"/>
    </location>
</feature>
<name>A0ABD0TBD5_LOXSC</name>
<dbReference type="Pfam" id="PF03564">
    <property type="entry name" value="DUF1759"/>
    <property type="match status" value="1"/>
</dbReference>
<dbReference type="InterPro" id="IPR043502">
    <property type="entry name" value="DNA/RNA_pol_sf"/>
</dbReference>
<proteinExistence type="predicted"/>
<dbReference type="SUPFAM" id="SSF56672">
    <property type="entry name" value="DNA/RNA polymerases"/>
    <property type="match status" value="1"/>
</dbReference>
<dbReference type="InterPro" id="IPR008042">
    <property type="entry name" value="Retrotrans_Pao"/>
</dbReference>
<dbReference type="Pfam" id="PF05380">
    <property type="entry name" value="Peptidase_A17"/>
    <property type="match status" value="1"/>
</dbReference>
<sequence length="1282" mass="146844">MEELIKLQTDNKNQITRGLTNFKKSPKDRLTEAYCQIRLETLDQQWKWFTDNHLSIVKSSNLEDDCYKKYVEEEIYEETEDIYIEYKSMLRCTLNKLSPVSLESCKQNSNSASNFHSHSSVKLPEICIPKFSGKYSEWATFKDMFTSLIHCNNSLENLVRQIPVSADNYARTWNLLNERFNNKKYMSHSASGLKDLIDTTTDCLDALKNLKIDVSTWDILVIHILALKLDPETKKQWELHVSSNVGSDSLPTYEQFKSFITQRYRALEFVEPNKYNKAVKVDNSQGKSKAFHVTKCSCVYCGQEHKISTCSQFLKNNVDERRNFVQQNRLSRECKVSFHCKTCGRLHHTLLHHTGSSVTENKVTDRSGGLGGVGVQGSSAVVGCATTEEASAATENITSCFSAGKTGKQVLLATAVVKVEAGNGSRKLVRALLDQGSQASFVTESTVQFLGLKKTHSRHIISGLGGDKKVTTNSTVTVNLQSRVNPEIKLTVKTYVLRTITAFLPAKKVVDMEGLDLTGITLADPDYHTPNKIDILLGADVYGQVLKEGLRKNVPGGLIAQATALGWIISGTVTELHDQSNSVVVMHSIMEDNETLKRFWELENEPKDNSENQMNEEELKCEELYRNTVKRDEMGRYIVKIPFKIDKPQVKGSLEIAKKRFDLLEKRLNKNDVFRSKFTEVMDEYLSSEHMELVKEEEQDNPDAVYVPILAVVREDRVTTRVRVVCDSSCKGKDGISINDLMMKGPVLQDDLRHLLMRWRKHVCCLVADITKMYLQIKVSEVDKDYQRLLWRPDPKSAVKAYRMLRVSFGSASAPYLAVRTLQQVAHDEGNKYPEVKERTLRDFYMDDLMTGCDTEEEAIMIYKEMNEMLMKGGFELRKWTSNKEGVLKEIENGQGTEERENVNLKDNKLKIKLYDVMKILGLTWDRREDEFQYSVAVSELSEPVTKRKILSEIARLFDLLGWLSPCIILAKNLIQKLWLKGLDWDEEVPVDIHKQWVTYRNELPLLKEFQIPRWMGTNKNSRIELHGFADASNAAYAAVVYARVIDEENNVQVVLLTAKTKVCPIKIVSIPRLELCGAALLAKFLKEVAKVLEVDNTNIFAWTDSTVVLAWLNSQPRRWKPFVANRVSDIITTLEPSQWAYVKSKENPADVASRGLYPSEILNSDIWKSGPEFLRHKEIKRKHSKDLDRNVEEIKVHTVTEEEDAIWERSSSLNRLVRVVTYCRRFINSVKTKGEKLKTESFLTSQELNESLIILIWMCQEQHFQRGYKGFGKKYRRKKEK</sequence>
<organism evidence="3 4">
    <name type="scientific">Loxostege sticticalis</name>
    <name type="common">Beet webworm moth</name>
    <dbReference type="NCBI Taxonomy" id="481309"/>
    <lineage>
        <taxon>Eukaryota</taxon>
        <taxon>Metazoa</taxon>
        <taxon>Ecdysozoa</taxon>
        <taxon>Arthropoda</taxon>
        <taxon>Hexapoda</taxon>
        <taxon>Insecta</taxon>
        <taxon>Pterygota</taxon>
        <taxon>Neoptera</taxon>
        <taxon>Endopterygota</taxon>
        <taxon>Lepidoptera</taxon>
        <taxon>Glossata</taxon>
        <taxon>Ditrysia</taxon>
        <taxon>Pyraloidea</taxon>
        <taxon>Crambidae</taxon>
        <taxon>Pyraustinae</taxon>
        <taxon>Loxostege</taxon>
    </lineage>
</organism>
<reference evidence="3 4" key="1">
    <citation type="submission" date="2024-06" db="EMBL/GenBank/DDBJ databases">
        <title>A chromosome-level genome assembly of beet webworm, Loxostege sticticalis.</title>
        <authorList>
            <person name="Zhang Y."/>
        </authorList>
    </citation>
    <scope>NUCLEOTIDE SEQUENCE [LARGE SCALE GENOMIC DNA]</scope>
    <source>
        <strain evidence="3">AQ028</strain>
        <tissue evidence="3">Male pupae</tissue>
    </source>
</reference>
<dbReference type="EMBL" id="JBEDNZ010000007">
    <property type="protein sequence ID" value="KAL0840666.1"/>
    <property type="molecule type" value="Genomic_DNA"/>
</dbReference>
<dbReference type="InterPro" id="IPR001995">
    <property type="entry name" value="Peptidase_A2_cat"/>
</dbReference>
<evidence type="ECO:0000313" key="3">
    <source>
        <dbReference type="EMBL" id="KAL0840666.1"/>
    </source>
</evidence>
<dbReference type="GO" id="GO:0016787">
    <property type="term" value="F:hydrolase activity"/>
    <property type="evidence" value="ECO:0007669"/>
    <property type="project" value="UniProtKB-KW"/>
</dbReference>
<gene>
    <name evidence="3" type="ORF">ABMA28_015862</name>
</gene>
<dbReference type="Pfam" id="PF00078">
    <property type="entry name" value="RVT_1"/>
    <property type="match status" value="1"/>
</dbReference>
<accession>A0ABD0TBD5</accession>
<dbReference type="PANTHER" id="PTHR47331:SF1">
    <property type="entry name" value="GAG-LIKE PROTEIN"/>
    <property type="match status" value="1"/>
</dbReference>
<keyword evidence="1" id="KW-0378">Hydrolase</keyword>
<dbReference type="InterPro" id="IPR000477">
    <property type="entry name" value="RT_dom"/>
</dbReference>
<dbReference type="InterPro" id="IPR005312">
    <property type="entry name" value="DUF1759"/>
</dbReference>
<dbReference type="GO" id="GO:0071897">
    <property type="term" value="P:DNA biosynthetic process"/>
    <property type="evidence" value="ECO:0007669"/>
    <property type="project" value="UniProtKB-ARBA"/>
</dbReference>
<evidence type="ECO:0000259" key="2">
    <source>
        <dbReference type="PROSITE" id="PS50175"/>
    </source>
</evidence>
<evidence type="ECO:0000256" key="1">
    <source>
        <dbReference type="ARBA" id="ARBA00022801"/>
    </source>
</evidence>